<dbReference type="InterPro" id="IPR050508">
    <property type="entry name" value="Methyltransf_Superfamily"/>
</dbReference>
<dbReference type="PANTHER" id="PTHR42912:SF93">
    <property type="entry name" value="N6-ADENOSINE-METHYLTRANSFERASE TMT1A"/>
    <property type="match status" value="1"/>
</dbReference>
<dbReference type="PANTHER" id="PTHR42912">
    <property type="entry name" value="METHYLTRANSFERASE"/>
    <property type="match status" value="1"/>
</dbReference>
<accession>A0ABP6C3E1</accession>
<dbReference type="InterPro" id="IPR041698">
    <property type="entry name" value="Methyltransf_25"/>
</dbReference>
<dbReference type="SUPFAM" id="SSF53335">
    <property type="entry name" value="S-adenosyl-L-methionine-dependent methyltransferases"/>
    <property type="match status" value="1"/>
</dbReference>
<evidence type="ECO:0000259" key="1">
    <source>
        <dbReference type="Pfam" id="PF13649"/>
    </source>
</evidence>
<dbReference type="Gene3D" id="3.40.50.150">
    <property type="entry name" value="Vaccinia Virus protein VP39"/>
    <property type="match status" value="1"/>
</dbReference>
<gene>
    <name evidence="2" type="ORF">GCM10009863_09700</name>
</gene>
<comment type="caution">
    <text evidence="2">The sequence shown here is derived from an EMBL/GenBank/DDBJ whole genome shotgun (WGS) entry which is preliminary data.</text>
</comment>
<dbReference type="InterPro" id="IPR029063">
    <property type="entry name" value="SAM-dependent_MTases_sf"/>
</dbReference>
<dbReference type="CDD" id="cd02440">
    <property type="entry name" value="AdoMet_MTases"/>
    <property type="match status" value="1"/>
</dbReference>
<organism evidence="2 3">
    <name type="scientific">Streptomyces axinellae</name>
    <dbReference type="NCBI Taxonomy" id="552788"/>
    <lineage>
        <taxon>Bacteria</taxon>
        <taxon>Bacillati</taxon>
        <taxon>Actinomycetota</taxon>
        <taxon>Actinomycetes</taxon>
        <taxon>Kitasatosporales</taxon>
        <taxon>Streptomycetaceae</taxon>
        <taxon>Streptomyces</taxon>
    </lineage>
</organism>
<name>A0ABP6C3E1_9ACTN</name>
<dbReference type="EMBL" id="BAAARJ010000003">
    <property type="protein sequence ID" value="GAA2598404.1"/>
    <property type="molecule type" value="Genomic_DNA"/>
</dbReference>
<dbReference type="RefSeq" id="WP_344562511.1">
    <property type="nucleotide sequence ID" value="NZ_BAAARJ010000003.1"/>
</dbReference>
<keyword evidence="3" id="KW-1185">Reference proteome</keyword>
<sequence>MSERFDPLGQVYEDMFALPWRAHMESVSVFRALGPVEGRRVLDIGCGTGLYSRELKRRGAGPVLGYDLSEGMLEVARRAEARQPLGVRYTREPLSGELSEGAFDLALGVYVLPYVSDYASLVELCSLAARALRPGGRFVTLPVNPSFHADSSYYARYGLRLWETEPRADASEVTLELCFGPYQEHITAHYWSRATVERALREAGCEEINWPDFTVSQEGIDEYSREFFQPYLDCPHAAIVVGHKRRAGS</sequence>
<dbReference type="Pfam" id="PF13649">
    <property type="entry name" value="Methyltransf_25"/>
    <property type="match status" value="1"/>
</dbReference>
<dbReference type="Proteomes" id="UP001501447">
    <property type="component" value="Unassembled WGS sequence"/>
</dbReference>
<proteinExistence type="predicted"/>
<feature type="domain" description="Methyltransferase" evidence="1">
    <location>
        <begin position="41"/>
        <end position="136"/>
    </location>
</feature>
<evidence type="ECO:0000313" key="3">
    <source>
        <dbReference type="Proteomes" id="UP001501447"/>
    </source>
</evidence>
<evidence type="ECO:0000313" key="2">
    <source>
        <dbReference type="EMBL" id="GAA2598404.1"/>
    </source>
</evidence>
<reference evidence="3" key="1">
    <citation type="journal article" date="2019" name="Int. J. Syst. Evol. Microbiol.">
        <title>The Global Catalogue of Microorganisms (GCM) 10K type strain sequencing project: providing services to taxonomists for standard genome sequencing and annotation.</title>
        <authorList>
            <consortium name="The Broad Institute Genomics Platform"/>
            <consortium name="The Broad Institute Genome Sequencing Center for Infectious Disease"/>
            <person name="Wu L."/>
            <person name="Ma J."/>
        </authorList>
    </citation>
    <scope>NUCLEOTIDE SEQUENCE [LARGE SCALE GENOMIC DNA]</scope>
    <source>
        <strain evidence="3">JCM 16373</strain>
    </source>
</reference>
<protein>
    <recommendedName>
        <fullName evidence="1">Methyltransferase domain-containing protein</fullName>
    </recommendedName>
</protein>